<accession>A0A2A7B6P6</accession>
<dbReference type="InterPro" id="IPR013324">
    <property type="entry name" value="RNA_pol_sigma_r3/r4-like"/>
</dbReference>
<name>A0A2A7B6P6_9FIRM</name>
<protein>
    <submittedName>
        <fullName evidence="1">Uncharacterized protein</fullName>
    </submittedName>
</protein>
<evidence type="ECO:0000313" key="2">
    <source>
        <dbReference type="Proteomes" id="UP000220904"/>
    </source>
</evidence>
<dbReference type="AlphaFoldDB" id="A0A2A7B6P6"/>
<organism evidence="1 2">
    <name type="scientific">Faecalibacterium prausnitzii</name>
    <dbReference type="NCBI Taxonomy" id="853"/>
    <lineage>
        <taxon>Bacteria</taxon>
        <taxon>Bacillati</taxon>
        <taxon>Bacillota</taxon>
        <taxon>Clostridia</taxon>
        <taxon>Eubacteriales</taxon>
        <taxon>Oscillospiraceae</taxon>
        <taxon>Faecalibacterium</taxon>
    </lineage>
</organism>
<dbReference type="SUPFAM" id="SSF88659">
    <property type="entry name" value="Sigma3 and sigma4 domains of RNA polymerase sigma factors"/>
    <property type="match status" value="1"/>
</dbReference>
<comment type="caution">
    <text evidence="1">The sequence shown here is derived from an EMBL/GenBank/DDBJ whole genome shotgun (WGS) entry which is preliminary data.</text>
</comment>
<dbReference type="EMBL" id="NOUV01000014">
    <property type="protein sequence ID" value="PDX87035.1"/>
    <property type="molecule type" value="Genomic_DNA"/>
</dbReference>
<evidence type="ECO:0000313" key="1">
    <source>
        <dbReference type="EMBL" id="PDX87035.1"/>
    </source>
</evidence>
<proteinExistence type="predicted"/>
<sequence>MVLPAALQGLDRQRIIAAIKSAPLGRVDRKIALLRYVERLPLPDIAAQTHYSRTAIGYRLKGIDKMLDV</sequence>
<dbReference type="Proteomes" id="UP000220904">
    <property type="component" value="Unassembled WGS sequence"/>
</dbReference>
<gene>
    <name evidence="1" type="ORF">CHR60_10010</name>
</gene>
<reference evidence="1 2" key="1">
    <citation type="journal article" date="2017" name="Front. Microbiol.">
        <title>New Insights into the Diversity of the Genus Faecalibacterium.</title>
        <authorList>
            <person name="Benevides L."/>
            <person name="Burman S."/>
            <person name="Martin R."/>
            <person name="Robert V."/>
            <person name="Thomas M."/>
            <person name="Miquel S."/>
            <person name="Chain F."/>
            <person name="Sokol H."/>
            <person name="Bermudez-Humaran L.G."/>
            <person name="Morrison M."/>
            <person name="Langella P."/>
            <person name="Azevedo V.A."/>
            <person name="Chatel J.M."/>
            <person name="Soares S."/>
        </authorList>
    </citation>
    <scope>NUCLEOTIDE SEQUENCE [LARGE SCALE GENOMIC DNA]</scope>
    <source>
        <strain evidence="1 2">AHMP21</strain>
    </source>
</reference>